<evidence type="ECO:0000256" key="6">
    <source>
        <dbReference type="ARBA" id="ARBA00023136"/>
    </source>
</evidence>
<reference evidence="9 10" key="1">
    <citation type="journal article" date="2021" name="Microbiol. Spectr.">
        <title>A Single Bacterium Capable of Oxidation and Reduction of Iron at Circumneutral pH.</title>
        <authorList>
            <person name="Kato S."/>
            <person name="Ohkuma M."/>
        </authorList>
    </citation>
    <scope>NUCLEOTIDE SEQUENCE [LARGE SCALE GENOMIC DNA]</scope>
    <source>
        <strain evidence="9 10">MIZ03</strain>
    </source>
</reference>
<dbReference type="InterPro" id="IPR051906">
    <property type="entry name" value="TolC-like"/>
</dbReference>
<dbReference type="EMBL" id="AP024238">
    <property type="protein sequence ID" value="BCO27804.1"/>
    <property type="molecule type" value="Genomic_DNA"/>
</dbReference>
<comment type="subcellular location">
    <subcellularLocation>
        <location evidence="1">Cell outer membrane</location>
    </subcellularLocation>
</comment>
<dbReference type="Pfam" id="PF02321">
    <property type="entry name" value="OEP"/>
    <property type="match status" value="2"/>
</dbReference>
<keyword evidence="4" id="KW-1134">Transmembrane beta strand</keyword>
<dbReference type="PANTHER" id="PTHR30026">
    <property type="entry name" value="OUTER MEMBRANE PROTEIN TOLC"/>
    <property type="match status" value="1"/>
</dbReference>
<keyword evidence="7" id="KW-0998">Cell outer membrane</keyword>
<dbReference type="InterPro" id="IPR003423">
    <property type="entry name" value="OMP_efflux"/>
</dbReference>
<keyword evidence="3" id="KW-0813">Transport</keyword>
<evidence type="ECO:0000256" key="5">
    <source>
        <dbReference type="ARBA" id="ARBA00022692"/>
    </source>
</evidence>
<organism evidence="9 10">
    <name type="scientific">Rhodoferax lithotrophicus</name>
    <dbReference type="NCBI Taxonomy" id="2798804"/>
    <lineage>
        <taxon>Bacteria</taxon>
        <taxon>Pseudomonadati</taxon>
        <taxon>Pseudomonadota</taxon>
        <taxon>Betaproteobacteria</taxon>
        <taxon>Burkholderiales</taxon>
        <taxon>Comamonadaceae</taxon>
        <taxon>Rhodoferax</taxon>
    </lineage>
</organism>
<dbReference type="Proteomes" id="UP000824366">
    <property type="component" value="Chromosome"/>
</dbReference>
<dbReference type="Gene3D" id="1.20.1600.10">
    <property type="entry name" value="Outer membrane efflux proteins (OEP)"/>
    <property type="match status" value="1"/>
</dbReference>
<evidence type="ECO:0000256" key="1">
    <source>
        <dbReference type="ARBA" id="ARBA00004442"/>
    </source>
</evidence>
<keyword evidence="8" id="KW-0732">Signal</keyword>
<keyword evidence="10" id="KW-1185">Reference proteome</keyword>
<gene>
    <name evidence="9" type="ORF">MIZ03_2695</name>
</gene>
<evidence type="ECO:0000256" key="2">
    <source>
        <dbReference type="ARBA" id="ARBA00007613"/>
    </source>
</evidence>
<evidence type="ECO:0000313" key="9">
    <source>
        <dbReference type="EMBL" id="BCO27804.1"/>
    </source>
</evidence>
<evidence type="ECO:0000256" key="7">
    <source>
        <dbReference type="ARBA" id="ARBA00023237"/>
    </source>
</evidence>
<accession>A0ABN6D6Z8</accession>
<dbReference type="SUPFAM" id="SSF56954">
    <property type="entry name" value="Outer membrane efflux proteins (OEP)"/>
    <property type="match status" value="1"/>
</dbReference>
<evidence type="ECO:0000313" key="10">
    <source>
        <dbReference type="Proteomes" id="UP000824366"/>
    </source>
</evidence>
<evidence type="ECO:0008006" key="11">
    <source>
        <dbReference type="Google" id="ProtNLM"/>
    </source>
</evidence>
<keyword evidence="6" id="KW-0472">Membrane</keyword>
<evidence type="ECO:0000256" key="8">
    <source>
        <dbReference type="SAM" id="SignalP"/>
    </source>
</evidence>
<evidence type="ECO:0000256" key="3">
    <source>
        <dbReference type="ARBA" id="ARBA00022448"/>
    </source>
</evidence>
<feature type="chain" id="PRO_5047082422" description="Outer membrane efflux protein" evidence="8">
    <location>
        <begin position="32"/>
        <end position="441"/>
    </location>
</feature>
<dbReference type="PANTHER" id="PTHR30026:SF21">
    <property type="entry name" value="SLR1270 PROTEIN"/>
    <property type="match status" value="1"/>
</dbReference>
<name>A0ABN6D6Z8_9BURK</name>
<comment type="similarity">
    <text evidence="2">Belongs to the outer membrane factor (OMF) (TC 1.B.17) family.</text>
</comment>
<keyword evidence="5" id="KW-0812">Transmembrane</keyword>
<protein>
    <recommendedName>
        <fullName evidence="11">Outer membrane efflux protein</fullName>
    </recommendedName>
</protein>
<feature type="signal peptide" evidence="8">
    <location>
        <begin position="1"/>
        <end position="31"/>
    </location>
</feature>
<proteinExistence type="inferred from homology"/>
<evidence type="ECO:0000256" key="4">
    <source>
        <dbReference type="ARBA" id="ARBA00022452"/>
    </source>
</evidence>
<sequence>MVSLNVPYLNHRSRATWIPRMFMLLSLTAFTVGGNAETLEQAFDTALQQDARLSASHHQVAAAEFGLAAAQGQAKPQMSVEALYNRFSDEPSFRVHISPLPATVLPFAQAESTLLHAGVTLPLYTGGRLTNAAKAADAQLSAAHTDVERTRQDIKLSVAEAYVGVLRAQRLLELADSGVVTLTAHLRDVNAFLEHGLVARSDALAARTAEASARQDQMRAATALEIAQAHYNRLLGRPMTTPVVIDDLAQPAVHTASAPQAPGTPAPRAELVGLAHQADALMFQSAATRAAGLPQVVLNAGYNQLQNRYLDKEQLWNLGVGVRWELFDGNVHRRQADALAARAAAVSALRSDLESQIAFQVLAADLMRQESASRIPVAATAVEQAQENLRVSRDRYQSGVGSHTEVLDAETLRIKSGSNYFNALYDNVLAVQRLKRANGEL</sequence>